<dbReference type="EMBL" id="FUWR01000016">
    <property type="protein sequence ID" value="SKA09944.1"/>
    <property type="molecule type" value="Genomic_DNA"/>
</dbReference>
<dbReference type="Pfam" id="PF01206">
    <property type="entry name" value="TusA"/>
    <property type="match status" value="1"/>
</dbReference>
<name>A0A1T4R1R3_9BACT</name>
<protein>
    <submittedName>
        <fullName evidence="2">Selenium metabolism protein YedF</fullName>
    </submittedName>
</protein>
<dbReference type="CDD" id="cd03421">
    <property type="entry name" value="SirA_like_N"/>
    <property type="match status" value="1"/>
</dbReference>
<dbReference type="AlphaFoldDB" id="A0A1T4R1R3"/>
<dbReference type="InterPro" id="IPR036868">
    <property type="entry name" value="TusA-like_sf"/>
</dbReference>
<dbReference type="SUPFAM" id="SSF64307">
    <property type="entry name" value="SirA-like"/>
    <property type="match status" value="1"/>
</dbReference>
<dbReference type="SUPFAM" id="SSF75169">
    <property type="entry name" value="DsrEFH-like"/>
    <property type="match status" value="1"/>
</dbReference>
<proteinExistence type="predicted"/>
<dbReference type="RefSeq" id="WP_078790894.1">
    <property type="nucleotide sequence ID" value="NZ_FUWR01000016.1"/>
</dbReference>
<dbReference type="STRING" id="115783.SAMN02745119_02645"/>
<dbReference type="Gene3D" id="3.30.110.40">
    <property type="entry name" value="TusA-like domain"/>
    <property type="match status" value="1"/>
</dbReference>
<sequence>MKLIDCRNMACPAPVLATKKALEEDGDKPVQVLVDAGAAQENVTRFAKSRGYLVDDQPTEGGISLTIYRDGSTCPVADEQQNRGTKVILICSDQMGDGPDEFGRLLMKNFIITLLDMEELPRRMLFINSAVFLTTEGSEVLEALEALAGRGVEILSCGLCLDYFNRKEQLKAGTVTNMFTTVESLMQADSVIRI</sequence>
<keyword evidence="3" id="KW-1185">Reference proteome</keyword>
<evidence type="ECO:0000313" key="2">
    <source>
        <dbReference type="EMBL" id="SKA09944.1"/>
    </source>
</evidence>
<dbReference type="InterPro" id="IPR027396">
    <property type="entry name" value="DsrEFH-like"/>
</dbReference>
<accession>A0A1T4R1R3</accession>
<dbReference type="OrthoDB" id="9801500at2"/>
<reference evidence="3" key="1">
    <citation type="submission" date="2017-02" db="EMBL/GenBank/DDBJ databases">
        <authorList>
            <person name="Varghese N."/>
            <person name="Submissions S."/>
        </authorList>
    </citation>
    <scope>NUCLEOTIDE SEQUENCE [LARGE SCALE GENOMIC DNA]</scope>
    <source>
        <strain evidence="3">ATCC BAA-34</strain>
    </source>
</reference>
<organism evidence="2 3">
    <name type="scientific">Trichlorobacter thiogenes</name>
    <dbReference type="NCBI Taxonomy" id="115783"/>
    <lineage>
        <taxon>Bacteria</taxon>
        <taxon>Pseudomonadati</taxon>
        <taxon>Thermodesulfobacteriota</taxon>
        <taxon>Desulfuromonadia</taxon>
        <taxon>Geobacterales</taxon>
        <taxon>Geobacteraceae</taxon>
        <taxon>Trichlorobacter</taxon>
    </lineage>
</organism>
<dbReference type="NCBIfam" id="TIGR03527">
    <property type="entry name" value="selenium_YedF"/>
    <property type="match status" value="1"/>
</dbReference>
<gene>
    <name evidence="2" type="ORF">SAMN02745119_02645</name>
</gene>
<evidence type="ECO:0000259" key="1">
    <source>
        <dbReference type="Pfam" id="PF01206"/>
    </source>
</evidence>
<dbReference type="Proteomes" id="UP000190102">
    <property type="component" value="Unassembled WGS sequence"/>
</dbReference>
<evidence type="ECO:0000313" key="3">
    <source>
        <dbReference type="Proteomes" id="UP000190102"/>
    </source>
</evidence>
<dbReference type="InterPro" id="IPR019870">
    <property type="entry name" value="Se_metab_YedF"/>
</dbReference>
<feature type="domain" description="UPF0033" evidence="1">
    <location>
        <begin position="4"/>
        <end position="67"/>
    </location>
</feature>
<dbReference type="InterPro" id="IPR001455">
    <property type="entry name" value="TusA-like"/>
</dbReference>